<dbReference type="EMBL" id="DSBT01000008">
    <property type="protein sequence ID" value="HDP76613.1"/>
    <property type="molecule type" value="Genomic_DNA"/>
</dbReference>
<organism evidence="1">
    <name type="scientific">Mesotoga infera</name>
    <dbReference type="NCBI Taxonomy" id="1236046"/>
    <lineage>
        <taxon>Bacteria</taxon>
        <taxon>Thermotogati</taxon>
        <taxon>Thermotogota</taxon>
        <taxon>Thermotogae</taxon>
        <taxon>Kosmotogales</taxon>
        <taxon>Kosmotogaceae</taxon>
        <taxon>Mesotoga</taxon>
    </lineage>
</organism>
<dbReference type="Gene3D" id="2.160.10.10">
    <property type="entry name" value="Hexapeptide repeat proteins"/>
    <property type="match status" value="1"/>
</dbReference>
<dbReference type="Pfam" id="PF00132">
    <property type="entry name" value="Hexapep"/>
    <property type="match status" value="1"/>
</dbReference>
<feature type="non-terminal residue" evidence="1">
    <location>
        <position position="1"/>
    </location>
</feature>
<evidence type="ECO:0000313" key="1">
    <source>
        <dbReference type="EMBL" id="HDP76613.1"/>
    </source>
</evidence>
<protein>
    <submittedName>
        <fullName evidence="1">NDP-sugar synthase</fullName>
    </submittedName>
</protein>
<name>A0A7C1CX20_9BACT</name>
<dbReference type="InterPro" id="IPR001451">
    <property type="entry name" value="Hexapep"/>
</dbReference>
<accession>A0A7C1CX20</accession>
<gene>
    <name evidence="1" type="ORF">ENN47_00210</name>
</gene>
<dbReference type="SUPFAM" id="SSF51161">
    <property type="entry name" value="Trimeric LpxA-like enzymes"/>
    <property type="match status" value="1"/>
</dbReference>
<reference evidence="1" key="1">
    <citation type="journal article" date="2020" name="mSystems">
        <title>Genome- and Community-Level Interaction Insights into Carbon Utilization and Element Cycling Functions of Hydrothermarchaeota in Hydrothermal Sediment.</title>
        <authorList>
            <person name="Zhou Z."/>
            <person name="Liu Y."/>
            <person name="Xu W."/>
            <person name="Pan J."/>
            <person name="Luo Z.H."/>
            <person name="Li M."/>
        </authorList>
    </citation>
    <scope>NUCLEOTIDE SEQUENCE [LARGE SCALE GENOMIC DNA]</scope>
    <source>
        <strain evidence="1">SpSt-1179</strain>
    </source>
</reference>
<proteinExistence type="predicted"/>
<dbReference type="InterPro" id="IPR011004">
    <property type="entry name" value="Trimer_LpxA-like_sf"/>
</dbReference>
<dbReference type="Proteomes" id="UP000886198">
    <property type="component" value="Unassembled WGS sequence"/>
</dbReference>
<dbReference type="AlphaFoldDB" id="A0A7C1CX20"/>
<comment type="caution">
    <text evidence="1">The sequence shown here is derived from an EMBL/GenBank/DDBJ whole genome shotgun (WGS) entry which is preliminary data.</text>
</comment>
<sequence length="152" mass="16235">SLDTKIDWYDIGRNSDYLEILGMALEGRIKGFKPSGREVTEGLWRGAGSVLEKSMKIITPVYVGAGSIVEKNVKLEGPVMIGANCRIGEGVELSNVYVGDYTRIKPGFKGKNLLITPEYYVGTDGSGGGILNSNLSNYVSDVRASEGISPAG</sequence>